<dbReference type="InterPro" id="IPR003495">
    <property type="entry name" value="CobW/HypB/UreG_nucleotide-bd"/>
</dbReference>
<proteinExistence type="predicted"/>
<evidence type="ECO:0000313" key="3">
    <source>
        <dbReference type="Proteomes" id="UP001227126"/>
    </source>
</evidence>
<reference evidence="2 3" key="1">
    <citation type="submission" date="2023-05" db="EMBL/GenBank/DDBJ databases">
        <title>Sedimentitalea sp. nov. JM2-8.</title>
        <authorList>
            <person name="Huang J."/>
        </authorList>
    </citation>
    <scope>NUCLEOTIDE SEQUENCE [LARGE SCALE GENOMIC DNA]</scope>
    <source>
        <strain evidence="2 3">JM2-8</strain>
    </source>
</reference>
<dbReference type="Proteomes" id="UP001227126">
    <property type="component" value="Unassembled WGS sequence"/>
</dbReference>
<dbReference type="EMBL" id="JASNJE010000010">
    <property type="protein sequence ID" value="MDK3073521.1"/>
    <property type="molecule type" value="Genomic_DNA"/>
</dbReference>
<gene>
    <name evidence="2" type="ORF">QO034_10395</name>
</gene>
<dbReference type="SUPFAM" id="SSF52540">
    <property type="entry name" value="P-loop containing nucleoside triphosphate hydrolases"/>
    <property type="match status" value="1"/>
</dbReference>
<dbReference type="InterPro" id="IPR027417">
    <property type="entry name" value="P-loop_NTPase"/>
</dbReference>
<accession>A0ABT7FEG7</accession>
<organism evidence="2 3">
    <name type="scientific">Sedimentitalea xiamensis</name>
    <dbReference type="NCBI Taxonomy" id="3050037"/>
    <lineage>
        <taxon>Bacteria</taxon>
        <taxon>Pseudomonadati</taxon>
        <taxon>Pseudomonadota</taxon>
        <taxon>Alphaproteobacteria</taxon>
        <taxon>Rhodobacterales</taxon>
        <taxon>Paracoccaceae</taxon>
        <taxon>Sedimentitalea</taxon>
    </lineage>
</organism>
<keyword evidence="3" id="KW-1185">Reference proteome</keyword>
<comment type="caution">
    <text evidence="2">The sequence shown here is derived from an EMBL/GenBank/DDBJ whole genome shotgun (WGS) entry which is preliminary data.</text>
</comment>
<dbReference type="PANTHER" id="PTHR13748">
    <property type="entry name" value="COBW-RELATED"/>
    <property type="match status" value="1"/>
</dbReference>
<dbReference type="CDD" id="cd03112">
    <property type="entry name" value="CobW-like"/>
    <property type="match status" value="1"/>
</dbReference>
<dbReference type="PANTHER" id="PTHR13748:SF62">
    <property type="entry name" value="COBW DOMAIN-CONTAINING PROTEIN"/>
    <property type="match status" value="1"/>
</dbReference>
<feature type="domain" description="CobW/HypB/UreG nucleotide-binding" evidence="1">
    <location>
        <begin position="6"/>
        <end position="173"/>
    </location>
</feature>
<dbReference type="Pfam" id="PF02492">
    <property type="entry name" value="cobW"/>
    <property type="match status" value="1"/>
</dbReference>
<sequence length="303" mass="31484">MTAPLPLTILGGFLGAGKTTLVNHLLRHAEGRRLAVLVNEFGELPIDEDLIEAEGDDLISISGGCVCCSYGSDLTAALMDLARMEPRPDHVLLESSGVAIPGAIAATVGLLQGYRLDGIVVLADAETLRATAADRYMGDTVTRQLEDADLVVLNKCDLVTGAELSALRGWLQDRHAGLRQVEARQAAVDPAVVLGGFDGAPVSARTPENPVQSRHLRLDGPVDDPAALAGALAQDRLGLIRAKGFVTDRAGARFLIQVVGRRAACTPAPGPVSAPDGIVCLGAGGRADWPAVLALGARTSEEA</sequence>
<protein>
    <submittedName>
        <fullName evidence="2">GTP-binding protein</fullName>
    </submittedName>
</protein>
<dbReference type="InterPro" id="IPR051316">
    <property type="entry name" value="Zinc-reg_GTPase_activator"/>
</dbReference>
<name>A0ABT7FEG7_9RHOB</name>
<dbReference type="RefSeq" id="WP_284485463.1">
    <property type="nucleotide sequence ID" value="NZ_JASNJE010000010.1"/>
</dbReference>
<evidence type="ECO:0000313" key="2">
    <source>
        <dbReference type="EMBL" id="MDK3073521.1"/>
    </source>
</evidence>
<evidence type="ECO:0000259" key="1">
    <source>
        <dbReference type="Pfam" id="PF02492"/>
    </source>
</evidence>
<dbReference type="Gene3D" id="3.40.50.300">
    <property type="entry name" value="P-loop containing nucleotide triphosphate hydrolases"/>
    <property type="match status" value="1"/>
</dbReference>